<keyword evidence="3" id="KW-0804">Transcription</keyword>
<gene>
    <name evidence="5" type="ORF">LX81_01253</name>
</gene>
<evidence type="ECO:0000256" key="2">
    <source>
        <dbReference type="ARBA" id="ARBA00023125"/>
    </source>
</evidence>
<evidence type="ECO:0000256" key="3">
    <source>
        <dbReference type="ARBA" id="ARBA00023163"/>
    </source>
</evidence>
<dbReference type="RefSeq" id="WP_111536436.1">
    <property type="nucleotide sequence ID" value="NZ_QKZL01000004.1"/>
</dbReference>
<dbReference type="Proteomes" id="UP000248916">
    <property type="component" value="Unassembled WGS sequence"/>
</dbReference>
<evidence type="ECO:0000256" key="1">
    <source>
        <dbReference type="ARBA" id="ARBA00023015"/>
    </source>
</evidence>
<dbReference type="InterPro" id="IPR010982">
    <property type="entry name" value="Lambda_DNA-bd_dom_sf"/>
</dbReference>
<keyword evidence="6" id="KW-1185">Reference proteome</keyword>
<name>A0A2W7NBL4_9RHOB</name>
<dbReference type="InterPro" id="IPR000843">
    <property type="entry name" value="HTH_LacI"/>
</dbReference>
<dbReference type="InterPro" id="IPR046335">
    <property type="entry name" value="LacI/GalR-like_sensor"/>
</dbReference>
<keyword evidence="1" id="KW-0805">Transcription regulation</keyword>
<sequence length="349" mass="38646">MNLKQLAELLDLSQTTVSRALNGYPEVGEHTRRRVLEAAQTHHYRPNSWAKRLATGRSNAVAHILPMRSEHEVMNPVFADFISGASAVYAEAGFDMILSIVDHSEELSAYRDLASRHSVEGLLVHAPHGDDPRIALLNELGLPFVVHGRVSASTQAYSWLDLDNRQAFERGTRHLLDLGHRRIALLNGLDVMDFAQRRRSGFEAALASRGIDPDPDIVCGSEMTEAFGHSSASRMLGHRDPPTAFLVSSLIIAIGVRRACEEHGFVLGRDVSLVSHDDDLGYFRDLSGEPYFTAIRSPVRDHGRRAARMLLDIIRTGDRRPRTELLQAELHLGRSTGPAPVRPVNLARG</sequence>
<proteinExistence type="predicted"/>
<dbReference type="InterPro" id="IPR028082">
    <property type="entry name" value="Peripla_BP_I"/>
</dbReference>
<evidence type="ECO:0000313" key="5">
    <source>
        <dbReference type="EMBL" id="PZX17528.1"/>
    </source>
</evidence>
<dbReference type="PANTHER" id="PTHR30146:SF109">
    <property type="entry name" value="HTH-TYPE TRANSCRIPTIONAL REGULATOR GALS"/>
    <property type="match status" value="1"/>
</dbReference>
<accession>A0A2W7NBL4</accession>
<dbReference type="GO" id="GO:0000976">
    <property type="term" value="F:transcription cis-regulatory region binding"/>
    <property type="evidence" value="ECO:0007669"/>
    <property type="project" value="TreeGrafter"/>
</dbReference>
<comment type="caution">
    <text evidence="5">The sequence shown here is derived from an EMBL/GenBank/DDBJ whole genome shotgun (WGS) entry which is preliminary data.</text>
</comment>
<dbReference type="SUPFAM" id="SSF53822">
    <property type="entry name" value="Periplasmic binding protein-like I"/>
    <property type="match status" value="1"/>
</dbReference>
<dbReference type="Gene3D" id="1.10.260.40">
    <property type="entry name" value="lambda repressor-like DNA-binding domains"/>
    <property type="match status" value="1"/>
</dbReference>
<evidence type="ECO:0000313" key="6">
    <source>
        <dbReference type="Proteomes" id="UP000248916"/>
    </source>
</evidence>
<dbReference type="GO" id="GO:0003700">
    <property type="term" value="F:DNA-binding transcription factor activity"/>
    <property type="evidence" value="ECO:0007669"/>
    <property type="project" value="TreeGrafter"/>
</dbReference>
<dbReference type="SUPFAM" id="SSF47413">
    <property type="entry name" value="lambda repressor-like DNA-binding domains"/>
    <property type="match status" value="1"/>
</dbReference>
<dbReference type="PROSITE" id="PS50932">
    <property type="entry name" value="HTH_LACI_2"/>
    <property type="match status" value="1"/>
</dbReference>
<dbReference type="Pfam" id="PF13377">
    <property type="entry name" value="Peripla_BP_3"/>
    <property type="match status" value="1"/>
</dbReference>
<dbReference type="PANTHER" id="PTHR30146">
    <property type="entry name" value="LACI-RELATED TRANSCRIPTIONAL REPRESSOR"/>
    <property type="match status" value="1"/>
</dbReference>
<dbReference type="SMART" id="SM00354">
    <property type="entry name" value="HTH_LACI"/>
    <property type="match status" value="1"/>
</dbReference>
<dbReference type="CDD" id="cd20010">
    <property type="entry name" value="PBP1_AglR-like"/>
    <property type="match status" value="1"/>
</dbReference>
<dbReference type="Pfam" id="PF00356">
    <property type="entry name" value="LacI"/>
    <property type="match status" value="1"/>
</dbReference>
<reference evidence="5 6" key="1">
    <citation type="submission" date="2018-06" db="EMBL/GenBank/DDBJ databases">
        <title>Genomic Encyclopedia of Archaeal and Bacterial Type Strains, Phase II (KMG-II): from individual species to whole genera.</title>
        <authorList>
            <person name="Goeker M."/>
        </authorList>
    </citation>
    <scope>NUCLEOTIDE SEQUENCE [LARGE SCALE GENOMIC DNA]</scope>
    <source>
        <strain evidence="5 6">DSM 22009</strain>
    </source>
</reference>
<keyword evidence="2" id="KW-0238">DNA-binding</keyword>
<evidence type="ECO:0000259" key="4">
    <source>
        <dbReference type="PROSITE" id="PS50932"/>
    </source>
</evidence>
<dbReference type="Gene3D" id="3.40.50.2300">
    <property type="match status" value="2"/>
</dbReference>
<dbReference type="AlphaFoldDB" id="A0A2W7NBL4"/>
<dbReference type="OrthoDB" id="234496at2"/>
<dbReference type="CDD" id="cd01392">
    <property type="entry name" value="HTH_LacI"/>
    <property type="match status" value="1"/>
</dbReference>
<protein>
    <submittedName>
        <fullName evidence="5">LacI family transcriptional regulator</fullName>
    </submittedName>
</protein>
<feature type="domain" description="HTH lacI-type" evidence="4">
    <location>
        <begin position="1"/>
        <end position="55"/>
    </location>
</feature>
<dbReference type="EMBL" id="QKZL01000004">
    <property type="protein sequence ID" value="PZX17528.1"/>
    <property type="molecule type" value="Genomic_DNA"/>
</dbReference>
<organism evidence="5 6">
    <name type="scientific">Palleronia aestuarii</name>
    <dbReference type="NCBI Taxonomy" id="568105"/>
    <lineage>
        <taxon>Bacteria</taxon>
        <taxon>Pseudomonadati</taxon>
        <taxon>Pseudomonadota</taxon>
        <taxon>Alphaproteobacteria</taxon>
        <taxon>Rhodobacterales</taxon>
        <taxon>Roseobacteraceae</taxon>
        <taxon>Palleronia</taxon>
    </lineage>
</organism>